<dbReference type="InterPro" id="IPR013154">
    <property type="entry name" value="ADH-like_N"/>
</dbReference>
<organism evidence="6 7">
    <name type="scientific">Larkinella rosea</name>
    <dbReference type="NCBI Taxonomy" id="2025312"/>
    <lineage>
        <taxon>Bacteria</taxon>
        <taxon>Pseudomonadati</taxon>
        <taxon>Bacteroidota</taxon>
        <taxon>Cytophagia</taxon>
        <taxon>Cytophagales</taxon>
        <taxon>Spirosomataceae</taxon>
        <taxon>Larkinella</taxon>
    </lineage>
</organism>
<evidence type="ECO:0000256" key="2">
    <source>
        <dbReference type="ARBA" id="ARBA00022833"/>
    </source>
</evidence>
<dbReference type="InterPro" id="IPR036291">
    <property type="entry name" value="NAD(P)-bd_dom_sf"/>
</dbReference>
<dbReference type="Gene3D" id="3.90.180.10">
    <property type="entry name" value="Medium-chain alcohol dehydrogenases, catalytic domain"/>
    <property type="match status" value="1"/>
</dbReference>
<dbReference type="OrthoDB" id="9787435at2"/>
<evidence type="ECO:0000313" key="6">
    <source>
        <dbReference type="EMBL" id="RRB04001.1"/>
    </source>
</evidence>
<evidence type="ECO:0000256" key="3">
    <source>
        <dbReference type="ARBA" id="ARBA00023002"/>
    </source>
</evidence>
<evidence type="ECO:0000259" key="5">
    <source>
        <dbReference type="SMART" id="SM00829"/>
    </source>
</evidence>
<dbReference type="Proteomes" id="UP000271925">
    <property type="component" value="Unassembled WGS sequence"/>
</dbReference>
<dbReference type="InterPro" id="IPR013149">
    <property type="entry name" value="ADH-like_C"/>
</dbReference>
<dbReference type="SMART" id="SM00829">
    <property type="entry name" value="PKS_ER"/>
    <property type="match status" value="1"/>
</dbReference>
<evidence type="ECO:0000256" key="1">
    <source>
        <dbReference type="ARBA" id="ARBA00022723"/>
    </source>
</evidence>
<dbReference type="InterPro" id="IPR020843">
    <property type="entry name" value="ER"/>
</dbReference>
<sequence>MNLRSWDFRSTYRAVTAPRYGPWLNSESQLSMKALFYPEFKKLTIAERPFPSFSEDEVLLKVLACGICGSELETFKNQSPRRVPPLIMGHEFCGTVEDMGSDVTGFTKGDWVASNSVVSCGTCDPCQRGVTNLCKNRQIFGMHRGGAFGEYVNVPAHCLVPIPENTTPQAACMAEPLANGIHIVNLIRHLNPKKVLVIGAGPIGLVTQQAFQSLLGVAVYVADLRNERLSIARKLGATATINSSEEDLVSAIYQVTDQEGIDLVVDAVGSSQTNQQALKAVRPGGAIVLIGLYENTQSFFSYDIILSEKQLIGTYAATQQEIKESLNLIATGKVDVTSWVHYYPLDNGVAAFTDMMLAKADHVKSVILF</sequence>
<accession>A0A3P1BSC3</accession>
<dbReference type="InterPro" id="IPR011032">
    <property type="entry name" value="GroES-like_sf"/>
</dbReference>
<dbReference type="PROSITE" id="PS00059">
    <property type="entry name" value="ADH_ZINC"/>
    <property type="match status" value="1"/>
</dbReference>
<evidence type="ECO:0000313" key="7">
    <source>
        <dbReference type="Proteomes" id="UP000271925"/>
    </source>
</evidence>
<dbReference type="PANTHER" id="PTHR43401:SF2">
    <property type="entry name" value="L-THREONINE 3-DEHYDROGENASE"/>
    <property type="match status" value="1"/>
</dbReference>
<evidence type="ECO:0000256" key="4">
    <source>
        <dbReference type="RuleBase" id="RU361277"/>
    </source>
</evidence>
<reference evidence="6 7" key="1">
    <citation type="submission" date="2018-11" db="EMBL/GenBank/DDBJ databases">
        <authorList>
            <person name="Zhou Z."/>
            <person name="Wang G."/>
        </authorList>
    </citation>
    <scope>NUCLEOTIDE SEQUENCE [LARGE SCALE GENOMIC DNA]</scope>
    <source>
        <strain evidence="6 7">KCTC52004</strain>
    </source>
</reference>
<comment type="similarity">
    <text evidence="4">Belongs to the zinc-containing alcohol dehydrogenase family.</text>
</comment>
<comment type="caution">
    <text evidence="6">The sequence shown here is derived from an EMBL/GenBank/DDBJ whole genome shotgun (WGS) entry which is preliminary data.</text>
</comment>
<keyword evidence="2 4" id="KW-0862">Zinc</keyword>
<dbReference type="SUPFAM" id="SSF51735">
    <property type="entry name" value="NAD(P)-binding Rossmann-fold domains"/>
    <property type="match status" value="1"/>
</dbReference>
<keyword evidence="3" id="KW-0560">Oxidoreductase</keyword>
<dbReference type="Gene3D" id="3.40.50.720">
    <property type="entry name" value="NAD(P)-binding Rossmann-like Domain"/>
    <property type="match status" value="1"/>
</dbReference>
<dbReference type="InterPro" id="IPR050129">
    <property type="entry name" value="Zn_alcohol_dh"/>
</dbReference>
<dbReference type="AlphaFoldDB" id="A0A3P1BSC3"/>
<keyword evidence="7" id="KW-1185">Reference proteome</keyword>
<dbReference type="PANTHER" id="PTHR43401">
    <property type="entry name" value="L-THREONINE 3-DEHYDROGENASE"/>
    <property type="match status" value="1"/>
</dbReference>
<comment type="cofactor">
    <cofactor evidence="4">
        <name>Zn(2+)</name>
        <dbReference type="ChEBI" id="CHEBI:29105"/>
    </cofactor>
</comment>
<name>A0A3P1BSC3_9BACT</name>
<dbReference type="EMBL" id="RQJO01000008">
    <property type="protein sequence ID" value="RRB04001.1"/>
    <property type="molecule type" value="Genomic_DNA"/>
</dbReference>
<dbReference type="SUPFAM" id="SSF50129">
    <property type="entry name" value="GroES-like"/>
    <property type="match status" value="1"/>
</dbReference>
<dbReference type="Pfam" id="PF00107">
    <property type="entry name" value="ADH_zinc_N"/>
    <property type="match status" value="1"/>
</dbReference>
<dbReference type="Pfam" id="PF08240">
    <property type="entry name" value="ADH_N"/>
    <property type="match status" value="1"/>
</dbReference>
<dbReference type="GO" id="GO:0008270">
    <property type="term" value="F:zinc ion binding"/>
    <property type="evidence" value="ECO:0007669"/>
    <property type="project" value="InterPro"/>
</dbReference>
<feature type="domain" description="Enoyl reductase (ER)" evidence="5">
    <location>
        <begin position="38"/>
        <end position="367"/>
    </location>
</feature>
<dbReference type="InterPro" id="IPR002328">
    <property type="entry name" value="ADH_Zn_CS"/>
</dbReference>
<proteinExistence type="inferred from homology"/>
<gene>
    <name evidence="6" type="ORF">EHT25_10750</name>
</gene>
<dbReference type="GO" id="GO:0016616">
    <property type="term" value="F:oxidoreductase activity, acting on the CH-OH group of donors, NAD or NADP as acceptor"/>
    <property type="evidence" value="ECO:0007669"/>
    <property type="project" value="UniProtKB-ARBA"/>
</dbReference>
<protein>
    <recommendedName>
        <fullName evidence="5">Enoyl reductase (ER) domain-containing protein</fullName>
    </recommendedName>
</protein>
<keyword evidence="1 4" id="KW-0479">Metal-binding</keyword>